<evidence type="ECO:0000256" key="3">
    <source>
        <dbReference type="ARBA" id="ARBA00022771"/>
    </source>
</evidence>
<organism evidence="8 9">
    <name type="scientific">Littorina saxatilis</name>
    <dbReference type="NCBI Taxonomy" id="31220"/>
    <lineage>
        <taxon>Eukaryota</taxon>
        <taxon>Metazoa</taxon>
        <taxon>Spiralia</taxon>
        <taxon>Lophotrochozoa</taxon>
        <taxon>Mollusca</taxon>
        <taxon>Gastropoda</taxon>
        <taxon>Caenogastropoda</taxon>
        <taxon>Littorinimorpha</taxon>
        <taxon>Littorinoidea</taxon>
        <taxon>Littorinidae</taxon>
        <taxon>Littorina</taxon>
    </lineage>
</organism>
<feature type="domain" description="C2H2-type" evidence="7">
    <location>
        <begin position="794"/>
        <end position="821"/>
    </location>
</feature>
<reference evidence="8 9" key="1">
    <citation type="submission" date="2024-02" db="EMBL/GenBank/DDBJ databases">
        <title>Chromosome-scale genome assembly of the rough periwinkle Littorina saxatilis.</title>
        <authorList>
            <person name="De Jode A."/>
            <person name="Faria R."/>
            <person name="Formenti G."/>
            <person name="Sims Y."/>
            <person name="Smith T.P."/>
            <person name="Tracey A."/>
            <person name="Wood J.M.D."/>
            <person name="Zagrodzka Z.B."/>
            <person name="Johannesson K."/>
            <person name="Butlin R.K."/>
            <person name="Leder E.H."/>
        </authorList>
    </citation>
    <scope>NUCLEOTIDE SEQUENCE [LARGE SCALE GENOMIC DNA]</scope>
    <source>
        <strain evidence="8">Snail1</strain>
        <tissue evidence="8">Muscle</tissue>
    </source>
</reference>
<dbReference type="InterPro" id="IPR036236">
    <property type="entry name" value="Znf_C2H2_sf"/>
</dbReference>
<dbReference type="PROSITE" id="PS00028">
    <property type="entry name" value="ZINC_FINGER_C2H2_1"/>
    <property type="match status" value="1"/>
</dbReference>
<dbReference type="GO" id="GO:0005634">
    <property type="term" value="C:nucleus"/>
    <property type="evidence" value="ECO:0007669"/>
    <property type="project" value="TreeGrafter"/>
</dbReference>
<accession>A0AAN9BZM0</accession>
<dbReference type="AlphaFoldDB" id="A0AAN9BZM0"/>
<name>A0AAN9BZM0_9CAEN</name>
<feature type="compositionally biased region" description="Polar residues" evidence="6">
    <location>
        <begin position="83"/>
        <end position="92"/>
    </location>
</feature>
<feature type="domain" description="C2H2-type" evidence="7">
    <location>
        <begin position="623"/>
        <end position="650"/>
    </location>
</feature>
<feature type="domain" description="C2H2-type" evidence="7">
    <location>
        <begin position="706"/>
        <end position="735"/>
    </location>
</feature>
<gene>
    <name evidence="8" type="ORF">V1264_001513</name>
</gene>
<protein>
    <recommendedName>
        <fullName evidence="7">C2H2-type domain-containing protein</fullName>
    </recommendedName>
</protein>
<evidence type="ECO:0000256" key="4">
    <source>
        <dbReference type="ARBA" id="ARBA00022833"/>
    </source>
</evidence>
<evidence type="ECO:0000256" key="6">
    <source>
        <dbReference type="SAM" id="MobiDB-lite"/>
    </source>
</evidence>
<dbReference type="GO" id="GO:0045944">
    <property type="term" value="P:positive regulation of transcription by RNA polymerase II"/>
    <property type="evidence" value="ECO:0007669"/>
    <property type="project" value="TreeGrafter"/>
</dbReference>
<keyword evidence="4" id="KW-0862">Zinc</keyword>
<proteinExistence type="predicted"/>
<dbReference type="SMART" id="SM00355">
    <property type="entry name" value="ZnF_C2H2"/>
    <property type="match status" value="9"/>
</dbReference>
<evidence type="ECO:0000313" key="9">
    <source>
        <dbReference type="Proteomes" id="UP001374579"/>
    </source>
</evidence>
<evidence type="ECO:0000313" key="8">
    <source>
        <dbReference type="EMBL" id="KAK7115691.1"/>
    </source>
</evidence>
<evidence type="ECO:0000256" key="5">
    <source>
        <dbReference type="PROSITE-ProRule" id="PRU00042"/>
    </source>
</evidence>
<dbReference type="SUPFAM" id="SSF57667">
    <property type="entry name" value="beta-beta-alpha zinc fingers"/>
    <property type="match status" value="3"/>
</dbReference>
<comment type="caution">
    <text evidence="8">The sequence shown here is derived from an EMBL/GenBank/DDBJ whole genome shotgun (WGS) entry which is preliminary data.</text>
</comment>
<dbReference type="PANTHER" id="PTHR24403:SF67">
    <property type="entry name" value="FI01116P-RELATED"/>
    <property type="match status" value="1"/>
</dbReference>
<dbReference type="FunFam" id="3.30.160.60:FF:000882">
    <property type="entry name" value="Predicted gene, 21060"/>
    <property type="match status" value="1"/>
</dbReference>
<dbReference type="PANTHER" id="PTHR24403">
    <property type="entry name" value="ZINC FINGER PROTEIN"/>
    <property type="match status" value="1"/>
</dbReference>
<keyword evidence="9" id="KW-1185">Reference proteome</keyword>
<dbReference type="PROSITE" id="PS50157">
    <property type="entry name" value="ZINC_FINGER_C2H2_2"/>
    <property type="match status" value="5"/>
</dbReference>
<feature type="region of interest" description="Disordered" evidence="6">
    <location>
        <begin position="61"/>
        <end position="101"/>
    </location>
</feature>
<evidence type="ECO:0000256" key="2">
    <source>
        <dbReference type="ARBA" id="ARBA00022737"/>
    </source>
</evidence>
<dbReference type="InterPro" id="IPR050688">
    <property type="entry name" value="Zinc_finger/UBP_domain"/>
</dbReference>
<keyword evidence="1" id="KW-0479">Metal-binding</keyword>
<dbReference type="Pfam" id="PF00096">
    <property type="entry name" value="zf-C2H2"/>
    <property type="match status" value="2"/>
</dbReference>
<keyword evidence="2" id="KW-0677">Repeat</keyword>
<feature type="domain" description="C2H2-type" evidence="7">
    <location>
        <begin position="650"/>
        <end position="678"/>
    </location>
</feature>
<dbReference type="InterPro" id="IPR013087">
    <property type="entry name" value="Znf_C2H2_type"/>
</dbReference>
<feature type="domain" description="C2H2-type" evidence="7">
    <location>
        <begin position="736"/>
        <end position="763"/>
    </location>
</feature>
<dbReference type="Proteomes" id="UP001374579">
    <property type="component" value="Unassembled WGS sequence"/>
</dbReference>
<evidence type="ECO:0000256" key="1">
    <source>
        <dbReference type="ARBA" id="ARBA00022723"/>
    </source>
</evidence>
<dbReference type="EMBL" id="JBAMIC010000001">
    <property type="protein sequence ID" value="KAK7115691.1"/>
    <property type="molecule type" value="Genomic_DNA"/>
</dbReference>
<dbReference type="GO" id="GO:0008270">
    <property type="term" value="F:zinc ion binding"/>
    <property type="evidence" value="ECO:0007669"/>
    <property type="project" value="UniProtKB-KW"/>
</dbReference>
<feature type="region of interest" description="Disordered" evidence="6">
    <location>
        <begin position="247"/>
        <end position="268"/>
    </location>
</feature>
<evidence type="ECO:0000259" key="7">
    <source>
        <dbReference type="PROSITE" id="PS50157"/>
    </source>
</evidence>
<sequence length="1056" mass="117135">MLGDVVKLFLCRSCKGLFVLDCQVEKHAENCNGDAFKSPANLFACEREHFLELLTPSAADDKSQVSKQNVRKRRKTSPRANYATENDVGSHSSSRKKDADIFPSRRFSETEAAKFWEPQQNFRTVSQHSCSQTKPLVRSLEGSTVLYPQGEAMLHVFHPSQNSFGQNVSFGVTATQTSFVTDNILTRKCAESCSSLGELDTSYFSDVIEERRRKRSCSESDIQTVHKSSTCTPATNLLAYLSTLQQGEEELGSQPDEQQDQSVSLEHSPFSTAEESSFYITENQPEDETDSLETCAILQDSVCLEKNTETNPQHEQIHIVGQSLIQHGDFQFRPVATVGELQDTSGLLPQAKLKPCMTESEVSPTYLENVHPVTGEDGGIGDAQVVYHTETTEASVNVKLLPDIADVNLTPLQEIENHVVGAENVELIETGLGNLDESSAIFSVDIPEYAVDTHSEASHTQEQSCIQGPVVYILEPSGLLRTVAIESVTDGTGEISANCTLSDAVDSNIQNTIELNNTLISDTNSDLSDLKDLSVESEQSGMTPTSNFLKSDKVVSKGKTKSQIRLEELNALRDEVLLQANEILPDENSKKTCYSCNVCGHIAKSVKFMHNHLQMHRDGKVFYECDQCDFKSRQRHKLLDHQQRHSRSRLLCHLCPATFMDLVSLNRHVTAKHTGVQHLKCDQCDFCACHADDLKEHKLKHTGELLCCNVEGCGYKTPYQRALRVHQKRHFGEKNYKCSMCNYETVNKSTLARHMKSHTQERPFQCSSCDFRANTKYGVMFHMQHMHQQQKSYYMCDKCPFRTAYASSLTKHLQTHLGGFTCPLCKHTSGTVANVKKHVQQVHHLDNIEVVDRQPKINVKNYLRTEADKPTMEPLLPSAMNVDSQDLPPLVMTDMERQRIDPMKLSFHFHDLAQGPFMSSGSGTNLTRSSSIPDLFTFSGMNRSNSQSDLFTFSGISTMTRSNSMSDLVSFANSMCADGGEHVNMDVSLSDASVPPSMDVSGLSLGDGTEVSLNEGPGSPGCVALALQCSKCLGLLMNDVDVDAHSKVCTGSVQMV</sequence>
<keyword evidence="3 5" id="KW-0863">Zinc-finger</keyword>
<dbReference type="Gene3D" id="3.30.160.60">
    <property type="entry name" value="Classic Zinc Finger"/>
    <property type="match status" value="4"/>
</dbReference>